<keyword evidence="10" id="KW-0460">Magnesium</keyword>
<reference evidence="16" key="2">
    <citation type="submission" date="2025-09" db="UniProtKB">
        <authorList>
            <consortium name="Ensembl"/>
        </authorList>
    </citation>
    <scope>IDENTIFICATION</scope>
</reference>
<evidence type="ECO:0000313" key="16">
    <source>
        <dbReference type="Ensembl" id="ENSLLTP00000015041.1"/>
    </source>
</evidence>
<evidence type="ECO:0000256" key="7">
    <source>
        <dbReference type="ARBA" id="ARBA00022741"/>
    </source>
</evidence>
<evidence type="ECO:0000256" key="9">
    <source>
        <dbReference type="ARBA" id="ARBA00022840"/>
    </source>
</evidence>
<evidence type="ECO:0000256" key="10">
    <source>
        <dbReference type="ARBA" id="ARBA00022842"/>
    </source>
</evidence>
<organism evidence="16 17">
    <name type="scientific">Laticauda laticaudata</name>
    <name type="common">Blue-ringed sea krait</name>
    <name type="synonym">Blue-lipped sea krait</name>
    <dbReference type="NCBI Taxonomy" id="8630"/>
    <lineage>
        <taxon>Eukaryota</taxon>
        <taxon>Metazoa</taxon>
        <taxon>Chordata</taxon>
        <taxon>Craniata</taxon>
        <taxon>Vertebrata</taxon>
        <taxon>Euteleostomi</taxon>
        <taxon>Lepidosauria</taxon>
        <taxon>Squamata</taxon>
        <taxon>Bifurcata</taxon>
        <taxon>Unidentata</taxon>
        <taxon>Episquamata</taxon>
        <taxon>Toxicofera</taxon>
        <taxon>Serpentes</taxon>
        <taxon>Colubroidea</taxon>
        <taxon>Elapidae</taxon>
        <taxon>Laticaudinae</taxon>
        <taxon>Laticauda</taxon>
    </lineage>
</organism>
<evidence type="ECO:0000256" key="12">
    <source>
        <dbReference type="PROSITE-ProRule" id="PRU00706"/>
    </source>
</evidence>
<name>A0A8C5SDM3_LATLA</name>
<evidence type="ECO:0000256" key="6">
    <source>
        <dbReference type="ARBA" id="ARBA00022723"/>
    </source>
</evidence>
<dbReference type="InterPro" id="IPR001564">
    <property type="entry name" value="Nucleoside_diP_kinase"/>
</dbReference>
<dbReference type="SMART" id="SM00562">
    <property type="entry name" value="NDK"/>
    <property type="match status" value="1"/>
</dbReference>
<dbReference type="GO" id="GO:0006183">
    <property type="term" value="P:GTP biosynthetic process"/>
    <property type="evidence" value="ECO:0007669"/>
    <property type="project" value="InterPro"/>
</dbReference>
<dbReference type="Pfam" id="PF00334">
    <property type="entry name" value="NDK"/>
    <property type="match status" value="1"/>
</dbReference>
<dbReference type="GO" id="GO:0004550">
    <property type="term" value="F:nucleoside diphosphate kinase activity"/>
    <property type="evidence" value="ECO:0007669"/>
    <property type="project" value="UniProtKB-EC"/>
</dbReference>
<dbReference type="EC" id="2.7.4.6" evidence="3"/>
<dbReference type="FunFam" id="3.30.70.141:FF:000006">
    <property type="entry name" value="Nucleoside diphosphate kinase"/>
    <property type="match status" value="1"/>
</dbReference>
<feature type="region of interest" description="Disordered" evidence="14">
    <location>
        <begin position="213"/>
        <end position="243"/>
    </location>
</feature>
<dbReference type="GO" id="GO:0045839">
    <property type="term" value="P:negative regulation of mitotic nuclear division"/>
    <property type="evidence" value="ECO:0007669"/>
    <property type="project" value="TreeGrafter"/>
</dbReference>
<dbReference type="GO" id="GO:0030308">
    <property type="term" value="P:negative regulation of cell growth"/>
    <property type="evidence" value="ECO:0007669"/>
    <property type="project" value="TreeGrafter"/>
</dbReference>
<evidence type="ECO:0000256" key="4">
    <source>
        <dbReference type="ARBA" id="ARBA00013502"/>
    </source>
</evidence>
<evidence type="ECO:0000256" key="2">
    <source>
        <dbReference type="ARBA" id="ARBA00008142"/>
    </source>
</evidence>
<evidence type="ECO:0000256" key="5">
    <source>
        <dbReference type="ARBA" id="ARBA00022679"/>
    </source>
</evidence>
<keyword evidence="8" id="KW-0418">Kinase</keyword>
<feature type="compositionally biased region" description="Low complexity" evidence="14">
    <location>
        <begin position="166"/>
        <end position="179"/>
    </location>
</feature>
<proteinExistence type="inferred from homology"/>
<dbReference type="PRINTS" id="PR01243">
    <property type="entry name" value="NUCDPKINASE"/>
</dbReference>
<feature type="active site" description="Pros-phosphohistidine intermediate" evidence="12">
    <location>
        <position position="384"/>
    </location>
</feature>
<evidence type="ECO:0000256" key="14">
    <source>
        <dbReference type="SAM" id="MobiDB-lite"/>
    </source>
</evidence>
<dbReference type="InterPro" id="IPR036850">
    <property type="entry name" value="NDK-like_dom_sf"/>
</dbReference>
<keyword evidence="7" id="KW-0547">Nucleotide-binding</keyword>
<dbReference type="GeneTree" id="ENSGT00940000160284"/>
<dbReference type="PROSITE" id="PS51374">
    <property type="entry name" value="NDPK_LIKE"/>
    <property type="match status" value="1"/>
</dbReference>
<feature type="binding site" evidence="12">
    <location>
        <position position="381"/>
    </location>
    <ligand>
        <name>ATP</name>
        <dbReference type="ChEBI" id="CHEBI:30616"/>
    </ligand>
</feature>
<dbReference type="InterPro" id="IPR037994">
    <property type="entry name" value="NDPk6"/>
</dbReference>
<feature type="domain" description="Nucleoside diphosphate kinase-like" evidence="15">
    <location>
        <begin position="266"/>
        <end position="407"/>
    </location>
</feature>
<evidence type="ECO:0000256" key="3">
    <source>
        <dbReference type="ARBA" id="ARBA00012966"/>
    </source>
</evidence>
<feature type="compositionally biased region" description="Basic and acidic residues" evidence="14">
    <location>
        <begin position="15"/>
        <end position="25"/>
    </location>
</feature>
<dbReference type="GO" id="GO:0006241">
    <property type="term" value="P:CTP biosynthetic process"/>
    <property type="evidence" value="ECO:0007669"/>
    <property type="project" value="InterPro"/>
</dbReference>
<sequence>EVRKKSARPRQAPGGRKDGRKDERQLGWGRLPRFPTGGAVRTVWRDSSRPASTGLEGSQPRAGRTPVPRRAPEVIPTGAPLPGLPALPFPLGAAFRAGARCGACACATPGAPHSLGLAHGAVAQADDLHVLLRVVLGLVQGRVGGLPLGTPRLGHRPRPGDAGSVARRPAGGCARPRCGPGRRRAGEDVRARPAQKRRRALPAPLCKPGWRWGRRVQRRPGSGRGRAGPHGPVALQPREAPHPQRLPLLPPGAKMRPSWPGPRRALQLTLAMVKPDAVAHPLVLEAVHETILNHKFLIVRTKDLLWSKEDSRRFYQEHSGRFFYQRLVEFMSSGPMRVYILAHEEAVARWRWLMGPTKVYRARHTAPESIRGSLGLTDTRNSVHGSDSAASASKEIAFFFPDFSEEEWHQREEPQLRRETVGPSEVIRCHLKDGAG</sequence>
<evidence type="ECO:0000256" key="1">
    <source>
        <dbReference type="ARBA" id="ARBA00001946"/>
    </source>
</evidence>
<evidence type="ECO:0000259" key="15">
    <source>
        <dbReference type="SMART" id="SM00562"/>
    </source>
</evidence>
<feature type="binding site" evidence="12">
    <location>
        <position position="274"/>
    </location>
    <ligand>
        <name>ATP</name>
        <dbReference type="ChEBI" id="CHEBI:30616"/>
    </ligand>
</feature>
<gene>
    <name evidence="16" type="primary">NME6</name>
</gene>
<keyword evidence="5" id="KW-0808">Transferase</keyword>
<keyword evidence="17" id="KW-1185">Reference proteome</keyword>
<dbReference type="PANTHER" id="PTHR46956:SF1">
    <property type="entry name" value="NUCLEOSIDE DIPHOSPHATE KINASE 6"/>
    <property type="match status" value="1"/>
</dbReference>
<dbReference type="Ensembl" id="ENSLLTT00000015631.1">
    <property type="protein sequence ID" value="ENSLLTP00000015041.1"/>
    <property type="gene ID" value="ENSLLTG00000011545.1"/>
</dbReference>
<evidence type="ECO:0000256" key="13">
    <source>
        <dbReference type="RuleBase" id="RU004011"/>
    </source>
</evidence>
<keyword evidence="11" id="KW-0546">Nucleotide metabolism</keyword>
<comment type="similarity">
    <text evidence="2 12 13">Belongs to the NDK family.</text>
</comment>
<dbReference type="AlphaFoldDB" id="A0A8C5SDM3"/>
<dbReference type="InterPro" id="IPR034907">
    <property type="entry name" value="NDK-like_dom"/>
</dbReference>
<feature type="region of interest" description="Disordered" evidence="14">
    <location>
        <begin position="1"/>
        <end position="73"/>
    </location>
</feature>
<dbReference type="GO" id="GO:0005524">
    <property type="term" value="F:ATP binding"/>
    <property type="evidence" value="ECO:0007669"/>
    <property type="project" value="UniProtKB-KW"/>
</dbReference>
<evidence type="ECO:0000256" key="11">
    <source>
        <dbReference type="ARBA" id="ARBA00023080"/>
    </source>
</evidence>
<protein>
    <recommendedName>
        <fullName evidence="4">Nucleoside diphosphate kinase 6</fullName>
        <ecNumber evidence="3">2.7.4.6</ecNumber>
    </recommendedName>
</protein>
<dbReference type="GO" id="GO:0005739">
    <property type="term" value="C:mitochondrion"/>
    <property type="evidence" value="ECO:0007669"/>
    <property type="project" value="TreeGrafter"/>
</dbReference>
<feature type="binding site" evidence="12">
    <location>
        <position position="371"/>
    </location>
    <ligand>
        <name>ATP</name>
        <dbReference type="ChEBI" id="CHEBI:30616"/>
    </ligand>
</feature>
<dbReference type="GO" id="GO:0046872">
    <property type="term" value="F:metal ion binding"/>
    <property type="evidence" value="ECO:0007669"/>
    <property type="project" value="UniProtKB-KW"/>
</dbReference>
<evidence type="ECO:0000256" key="8">
    <source>
        <dbReference type="ARBA" id="ARBA00022777"/>
    </source>
</evidence>
<accession>A0A8C5SDM3</accession>
<feature type="region of interest" description="Disordered" evidence="14">
    <location>
        <begin position="149"/>
        <end position="199"/>
    </location>
</feature>
<feature type="binding site" evidence="12">
    <location>
        <position position="357"/>
    </location>
    <ligand>
        <name>ATP</name>
        <dbReference type="ChEBI" id="CHEBI:30616"/>
    </ligand>
</feature>
<keyword evidence="9" id="KW-0067">ATP-binding</keyword>
<dbReference type="GO" id="GO:0006228">
    <property type="term" value="P:UTP biosynthetic process"/>
    <property type="evidence" value="ECO:0007669"/>
    <property type="project" value="InterPro"/>
</dbReference>
<dbReference type="Gene3D" id="3.30.70.141">
    <property type="entry name" value="Nucleoside diphosphate kinase-like domain"/>
    <property type="match status" value="1"/>
</dbReference>
<dbReference type="SUPFAM" id="SSF54919">
    <property type="entry name" value="Nucleoside diphosphate kinase, NDK"/>
    <property type="match status" value="1"/>
</dbReference>
<dbReference type="PANTHER" id="PTHR46956">
    <property type="entry name" value="NUCLEOSIDE DIPHOSPHATE KINASE 6"/>
    <property type="match status" value="1"/>
</dbReference>
<feature type="binding site" evidence="12">
    <location>
        <position position="323"/>
    </location>
    <ligand>
        <name>ATP</name>
        <dbReference type="ChEBI" id="CHEBI:30616"/>
    </ligand>
</feature>
<feature type="binding site" evidence="12">
    <location>
        <position position="351"/>
    </location>
    <ligand>
        <name>ATP</name>
        <dbReference type="ChEBI" id="CHEBI:30616"/>
    </ligand>
</feature>
<reference evidence="16" key="1">
    <citation type="submission" date="2025-08" db="UniProtKB">
        <authorList>
            <consortium name="Ensembl"/>
        </authorList>
    </citation>
    <scope>IDENTIFICATION</scope>
</reference>
<dbReference type="CDD" id="cd04414">
    <property type="entry name" value="NDPk6"/>
    <property type="match status" value="1"/>
</dbReference>
<dbReference type="Proteomes" id="UP000694406">
    <property type="component" value="Unplaced"/>
</dbReference>
<keyword evidence="6" id="KW-0479">Metal-binding</keyword>
<evidence type="ECO:0000313" key="17">
    <source>
        <dbReference type="Proteomes" id="UP000694406"/>
    </source>
</evidence>
<comment type="cofactor">
    <cofactor evidence="1">
        <name>Mg(2+)</name>
        <dbReference type="ChEBI" id="CHEBI:18420"/>
    </cofactor>
</comment>